<dbReference type="PROSITE" id="PS51186">
    <property type="entry name" value="GNAT"/>
    <property type="match status" value="1"/>
</dbReference>
<keyword evidence="3" id="KW-1185">Reference proteome</keyword>
<protein>
    <submittedName>
        <fullName evidence="2">Acetyltransferase (GNAT) family protein</fullName>
    </submittedName>
</protein>
<dbReference type="OrthoDB" id="1706016at2"/>
<dbReference type="Proteomes" id="UP000199155">
    <property type="component" value="Unassembled WGS sequence"/>
</dbReference>
<dbReference type="AlphaFoldDB" id="A0A1G9ILM8"/>
<organism evidence="2 3">
    <name type="scientific">Streptomyces indicus</name>
    <dbReference type="NCBI Taxonomy" id="417292"/>
    <lineage>
        <taxon>Bacteria</taxon>
        <taxon>Bacillati</taxon>
        <taxon>Actinomycetota</taxon>
        <taxon>Actinomycetes</taxon>
        <taxon>Kitasatosporales</taxon>
        <taxon>Streptomycetaceae</taxon>
        <taxon>Streptomyces</taxon>
    </lineage>
</organism>
<keyword evidence="2" id="KW-0808">Transferase</keyword>
<feature type="domain" description="N-acetyltransferase" evidence="1">
    <location>
        <begin position="2"/>
        <end position="156"/>
    </location>
</feature>
<evidence type="ECO:0000259" key="1">
    <source>
        <dbReference type="PROSITE" id="PS51186"/>
    </source>
</evidence>
<dbReference type="InterPro" id="IPR000182">
    <property type="entry name" value="GNAT_dom"/>
</dbReference>
<name>A0A1G9ILM8_9ACTN</name>
<dbReference type="SUPFAM" id="SSF55729">
    <property type="entry name" value="Acyl-CoA N-acyltransferases (Nat)"/>
    <property type="match status" value="1"/>
</dbReference>
<dbReference type="InterPro" id="IPR016181">
    <property type="entry name" value="Acyl_CoA_acyltransferase"/>
</dbReference>
<dbReference type="EMBL" id="FNFF01000024">
    <property type="protein sequence ID" value="SDL25784.1"/>
    <property type="molecule type" value="Genomic_DNA"/>
</dbReference>
<sequence length="156" mass="17238">MITARLATPEDAPELVRLRKLMLDEYLGAQEDTAWMPVAEKMLRTKLVGEEGQLAAAVVERPDTPGRLAACAVGTVEYRLGGAENPLGLAGYVFSVATEPEMRRRGYSRACMQELIAWFRRRGVRKVDLRASAEGEPLYASLGFVRTPDPAMRLSL</sequence>
<gene>
    <name evidence="2" type="ORF">SAMN05421806_12426</name>
</gene>
<dbReference type="STRING" id="417292.SAMN05421806_12426"/>
<evidence type="ECO:0000313" key="3">
    <source>
        <dbReference type="Proteomes" id="UP000199155"/>
    </source>
</evidence>
<accession>A0A1G9ILM8</accession>
<evidence type="ECO:0000313" key="2">
    <source>
        <dbReference type="EMBL" id="SDL25784.1"/>
    </source>
</evidence>
<dbReference type="Pfam" id="PF00583">
    <property type="entry name" value="Acetyltransf_1"/>
    <property type="match status" value="1"/>
</dbReference>
<dbReference type="GO" id="GO:0016747">
    <property type="term" value="F:acyltransferase activity, transferring groups other than amino-acyl groups"/>
    <property type="evidence" value="ECO:0007669"/>
    <property type="project" value="InterPro"/>
</dbReference>
<dbReference type="RefSeq" id="WP_093617386.1">
    <property type="nucleotide sequence ID" value="NZ_FNFF01000024.1"/>
</dbReference>
<proteinExistence type="predicted"/>
<dbReference type="Gene3D" id="3.40.630.30">
    <property type="match status" value="1"/>
</dbReference>
<reference evidence="2 3" key="1">
    <citation type="submission" date="2016-10" db="EMBL/GenBank/DDBJ databases">
        <authorList>
            <person name="de Groot N.N."/>
        </authorList>
    </citation>
    <scope>NUCLEOTIDE SEQUENCE [LARGE SCALE GENOMIC DNA]</scope>
    <source>
        <strain evidence="2 3">CGMCC 4.5727</strain>
    </source>
</reference>